<dbReference type="PANTHER" id="PTHR35147">
    <property type="entry name" value="CHEMORECEPTOR GLUTAMINE DEAMIDASE CHED-RELATED"/>
    <property type="match status" value="1"/>
</dbReference>
<gene>
    <name evidence="3" type="primary">cheD</name>
    <name evidence="4" type="ORF">D8Y22_16525</name>
</gene>
<evidence type="ECO:0000256" key="2">
    <source>
        <dbReference type="ARBA" id="ARBA00022801"/>
    </source>
</evidence>
<comment type="similarity">
    <text evidence="3">Belongs to the CheD family.</text>
</comment>
<evidence type="ECO:0000256" key="3">
    <source>
        <dbReference type="HAMAP-Rule" id="MF_01440"/>
    </source>
</evidence>
<dbReference type="InterPro" id="IPR005659">
    <property type="entry name" value="Chemorcpt_Glu_NH3ase_CheD"/>
</dbReference>
<proteinExistence type="inferred from homology"/>
<dbReference type="InterPro" id="IPR011324">
    <property type="entry name" value="Cytotoxic_necrot_fac-like_cat"/>
</dbReference>
<evidence type="ECO:0000313" key="4">
    <source>
        <dbReference type="EMBL" id="THE63924.1"/>
    </source>
</evidence>
<keyword evidence="2 3" id="KW-0378">Hydrolase</keyword>
<keyword evidence="5" id="KW-1185">Reference proteome</keyword>
<dbReference type="EC" id="3.5.1.44" evidence="3"/>
<dbReference type="HAMAP" id="MF_01440">
    <property type="entry name" value="CheD"/>
    <property type="match status" value="1"/>
</dbReference>
<dbReference type="Proteomes" id="UP000318864">
    <property type="component" value="Unassembled WGS sequence"/>
</dbReference>
<sequence>MDAAQSSNSVSVSYGVLLKATENWNGQTAGSHTIPNRRCGVECGCVRGRYVSESESSPIPVGVAEYALSTDEQPLRTSGVGSCVVVAIHDERAAVSGLLHFMLPTENENTTRAPPAKFADSGIDTLLEAFTAEGGHLSRTWSKLAGGAKMLEFDSFDRPIGDRNVDAARSLLEARGIPIRDADVGGTTGRMVTFLPGTGELVIKTASGDRRRY</sequence>
<comment type="caution">
    <text evidence="4">The sequence shown here is derived from an EMBL/GenBank/DDBJ whole genome shotgun (WGS) entry which is preliminary data.</text>
</comment>
<accession>A0A4S3TIN3</accession>
<comment type="catalytic activity">
    <reaction evidence="3">
        <text>L-glutaminyl-[protein] + H2O = L-glutamyl-[protein] + NH4(+)</text>
        <dbReference type="Rhea" id="RHEA:16441"/>
        <dbReference type="Rhea" id="RHEA-COMP:10207"/>
        <dbReference type="Rhea" id="RHEA-COMP:10208"/>
        <dbReference type="ChEBI" id="CHEBI:15377"/>
        <dbReference type="ChEBI" id="CHEBI:28938"/>
        <dbReference type="ChEBI" id="CHEBI:29973"/>
        <dbReference type="ChEBI" id="CHEBI:30011"/>
        <dbReference type="EC" id="3.5.1.44"/>
    </reaction>
</comment>
<protein>
    <recommendedName>
        <fullName evidence="3">Probable chemoreceptor glutamine deamidase CheD</fullName>
        <ecNumber evidence="3">3.5.1.44</ecNumber>
    </recommendedName>
</protein>
<dbReference type="AlphaFoldDB" id="A0A4S3TIN3"/>
<dbReference type="SUPFAM" id="SSF64438">
    <property type="entry name" value="CNF1/YfiH-like putative cysteine hydrolases"/>
    <property type="match status" value="1"/>
</dbReference>
<keyword evidence="1 3" id="KW-0145">Chemotaxis</keyword>
<dbReference type="GO" id="GO:0050568">
    <property type="term" value="F:protein-glutamine glutaminase activity"/>
    <property type="evidence" value="ECO:0007669"/>
    <property type="project" value="UniProtKB-UniRule"/>
</dbReference>
<dbReference type="CDD" id="cd16352">
    <property type="entry name" value="CheD"/>
    <property type="match status" value="1"/>
</dbReference>
<dbReference type="GO" id="GO:0006935">
    <property type="term" value="P:chemotaxis"/>
    <property type="evidence" value="ECO:0007669"/>
    <property type="project" value="UniProtKB-UniRule"/>
</dbReference>
<name>A0A4S3TIN3_9EURY</name>
<dbReference type="Gene3D" id="3.30.1330.200">
    <property type="match status" value="1"/>
</dbReference>
<evidence type="ECO:0000313" key="5">
    <source>
        <dbReference type="Proteomes" id="UP000318864"/>
    </source>
</evidence>
<dbReference type="EMBL" id="RBZW01000055">
    <property type="protein sequence ID" value="THE63924.1"/>
    <property type="molecule type" value="Genomic_DNA"/>
</dbReference>
<reference evidence="4 5" key="1">
    <citation type="submission" date="2018-10" db="EMBL/GenBank/DDBJ databases">
        <title>Natronolimnobius sp. XQ-INN 246 isolated from Inner Mongolia Autonomous Region of China.</title>
        <authorList>
            <person name="Xue Q."/>
        </authorList>
    </citation>
    <scope>NUCLEOTIDE SEQUENCE [LARGE SCALE GENOMIC DNA]</scope>
    <source>
        <strain evidence="4 5">XQ-INN 246</strain>
    </source>
</reference>
<evidence type="ECO:0000256" key="1">
    <source>
        <dbReference type="ARBA" id="ARBA00022500"/>
    </source>
</evidence>
<organism evidence="4 5">
    <name type="scientific">Salinadaptatus halalkaliphilus</name>
    <dbReference type="NCBI Taxonomy" id="2419781"/>
    <lineage>
        <taxon>Archaea</taxon>
        <taxon>Methanobacteriati</taxon>
        <taxon>Methanobacteriota</taxon>
        <taxon>Stenosarchaea group</taxon>
        <taxon>Halobacteria</taxon>
        <taxon>Halobacteriales</taxon>
        <taxon>Natrialbaceae</taxon>
        <taxon>Salinadaptatus</taxon>
    </lineage>
</organism>
<comment type="function">
    <text evidence="3">Probably deamidates glutamine residues to glutamate on methyl-accepting chemotaxis receptors (MCPs), playing an important role in chemotaxis.</text>
</comment>
<dbReference type="Pfam" id="PF03975">
    <property type="entry name" value="CheD"/>
    <property type="match status" value="1"/>
</dbReference>
<dbReference type="PANTHER" id="PTHR35147:SF1">
    <property type="entry name" value="CHEMORECEPTOR GLUTAMINE DEAMIDASE CHED-RELATED"/>
    <property type="match status" value="1"/>
</dbReference>
<dbReference type="InterPro" id="IPR038592">
    <property type="entry name" value="CheD-like_sf"/>
</dbReference>
<dbReference type="OrthoDB" id="10499at2157"/>